<keyword evidence="4" id="KW-1185">Reference proteome</keyword>
<dbReference type="InterPro" id="IPR000182">
    <property type="entry name" value="GNAT_dom"/>
</dbReference>
<name>A0AA41SIT5_PAPNU</name>
<comment type="caution">
    <text evidence="3">The sequence shown here is derived from an EMBL/GenBank/DDBJ whole genome shotgun (WGS) entry which is preliminary data.</text>
</comment>
<dbReference type="Pfam" id="PF00583">
    <property type="entry name" value="Acetyltransf_1"/>
    <property type="match status" value="2"/>
</dbReference>
<feature type="domain" description="N-acetyltransferase" evidence="2">
    <location>
        <begin position="1"/>
        <end position="136"/>
    </location>
</feature>
<dbReference type="PANTHER" id="PTHR47426:SF3">
    <property type="entry name" value="GCN5-RELATED N-ACETYLTRANSFERASE 6, CHLOROPLASTIC"/>
    <property type="match status" value="1"/>
</dbReference>
<evidence type="ECO:0000313" key="4">
    <source>
        <dbReference type="Proteomes" id="UP001177140"/>
    </source>
</evidence>
<accession>A0AA41SIT5</accession>
<protein>
    <recommendedName>
        <fullName evidence="2">N-acetyltransferase domain-containing protein</fullName>
    </recommendedName>
</protein>
<dbReference type="EMBL" id="JAJJMA010154926">
    <property type="protein sequence ID" value="MCL7035258.1"/>
    <property type="molecule type" value="Genomic_DNA"/>
</dbReference>
<gene>
    <name evidence="3" type="ORF">MKW94_009501</name>
</gene>
<dbReference type="InterPro" id="IPR016181">
    <property type="entry name" value="Acyl_CoA_acyltransferase"/>
</dbReference>
<sequence>MCIIAVRKYGENERNEMLEDVIGTLNFSGETYPEEVVTKTKIKTSKSKQRKLQKYGIISKIAVAKSARRQGVGSSMLKFAIEAAKDKGIEQVFLYVNGDNKPALALCEKMGVPILDNKEEPKIQEHEELRLRTLISSDKQLKKVSGGELKRQEISISVATHDIVFWSSAFLRSGLSEDESHPRKFIHYCHGTKHSSSESVLGSPATMGFHPKSLHFLTCHGFSESSCKPVSHKKMKFCPVLFAQPRESGNFPSGDEDIQEHNKHSTSISSDDVKEEQSKKLSSGEVKKLEFEVREAATPDECWASTCLRAEEFYKEQSNSRNVDALKQKNVEQEYEKIYRGYARRSDEPFMCFVAVRNVDENVNGKNVIGTLNFRVKYNFDLEGKNYPEALVKPEMPSPFRNGGTPYGVFTRVAVDKSARRQGVAGRMLKFVIGIAKQKGIPEVYLHVRRDNTAALRLYEKLGFTKIEEATPVPYLETHYVYLCRMIL</sequence>
<proteinExistence type="predicted"/>
<evidence type="ECO:0000259" key="2">
    <source>
        <dbReference type="PROSITE" id="PS51186"/>
    </source>
</evidence>
<dbReference type="AlphaFoldDB" id="A0AA41SIT5"/>
<dbReference type="CDD" id="cd04301">
    <property type="entry name" value="NAT_SF"/>
    <property type="match status" value="2"/>
</dbReference>
<organism evidence="3 4">
    <name type="scientific">Papaver nudicaule</name>
    <name type="common">Iceland poppy</name>
    <dbReference type="NCBI Taxonomy" id="74823"/>
    <lineage>
        <taxon>Eukaryota</taxon>
        <taxon>Viridiplantae</taxon>
        <taxon>Streptophyta</taxon>
        <taxon>Embryophyta</taxon>
        <taxon>Tracheophyta</taxon>
        <taxon>Spermatophyta</taxon>
        <taxon>Magnoliopsida</taxon>
        <taxon>Ranunculales</taxon>
        <taxon>Papaveraceae</taxon>
        <taxon>Papaveroideae</taxon>
        <taxon>Papaver</taxon>
    </lineage>
</organism>
<feature type="domain" description="N-acetyltransferase" evidence="2">
    <location>
        <begin position="321"/>
        <end position="487"/>
    </location>
</feature>
<evidence type="ECO:0000313" key="3">
    <source>
        <dbReference type="EMBL" id="MCL7035258.1"/>
    </source>
</evidence>
<dbReference type="PROSITE" id="PS51186">
    <property type="entry name" value="GNAT"/>
    <property type="match status" value="2"/>
</dbReference>
<dbReference type="Gene3D" id="3.40.630.30">
    <property type="match status" value="2"/>
</dbReference>
<dbReference type="SUPFAM" id="SSF55729">
    <property type="entry name" value="Acyl-CoA N-acyltransferases (Nat)"/>
    <property type="match status" value="2"/>
</dbReference>
<dbReference type="GO" id="GO:0016747">
    <property type="term" value="F:acyltransferase activity, transferring groups other than amino-acyl groups"/>
    <property type="evidence" value="ECO:0007669"/>
    <property type="project" value="InterPro"/>
</dbReference>
<dbReference type="PANTHER" id="PTHR47426">
    <property type="entry name" value="ACYL-COA N-ACYLTRANSFERASES (NAT) SUPERFAMILY PROTEIN"/>
    <property type="match status" value="1"/>
</dbReference>
<dbReference type="Proteomes" id="UP001177140">
    <property type="component" value="Unassembled WGS sequence"/>
</dbReference>
<evidence type="ECO:0000256" key="1">
    <source>
        <dbReference type="SAM" id="MobiDB-lite"/>
    </source>
</evidence>
<feature type="region of interest" description="Disordered" evidence="1">
    <location>
        <begin position="249"/>
        <end position="281"/>
    </location>
</feature>
<reference evidence="3" key="1">
    <citation type="submission" date="2022-03" db="EMBL/GenBank/DDBJ databases">
        <title>A functionally conserved STORR gene fusion in Papaver species that diverged 16.8 million years ago.</title>
        <authorList>
            <person name="Catania T."/>
        </authorList>
    </citation>
    <scope>NUCLEOTIDE SEQUENCE</scope>
    <source>
        <strain evidence="3">S-191538</strain>
    </source>
</reference>